<dbReference type="Proteomes" id="UP000052015">
    <property type="component" value="Unassembled WGS sequence"/>
</dbReference>
<organism evidence="2 3">
    <name type="scientific">Caloramator mitchellensis</name>
    <dbReference type="NCBI Taxonomy" id="908809"/>
    <lineage>
        <taxon>Bacteria</taxon>
        <taxon>Bacillati</taxon>
        <taxon>Bacillota</taxon>
        <taxon>Clostridia</taxon>
        <taxon>Eubacteriales</taxon>
        <taxon>Clostridiaceae</taxon>
        <taxon>Caloramator</taxon>
    </lineage>
</organism>
<proteinExistence type="predicted"/>
<protein>
    <submittedName>
        <fullName evidence="2">Uncharacterized protein</fullName>
    </submittedName>
</protein>
<accession>A0A0R3JTR1</accession>
<feature type="transmembrane region" description="Helical" evidence="1">
    <location>
        <begin position="21"/>
        <end position="40"/>
    </location>
</feature>
<keyword evidence="1" id="KW-0472">Membrane</keyword>
<dbReference type="EMBL" id="LKHP01000005">
    <property type="protein sequence ID" value="KRQ86934.1"/>
    <property type="molecule type" value="Genomic_DNA"/>
</dbReference>
<name>A0A0R3JTR1_CALMK</name>
<gene>
    <name evidence="2" type="ORF">ABG79_01124</name>
</gene>
<keyword evidence="3" id="KW-1185">Reference proteome</keyword>
<dbReference type="STRING" id="908809.ABG79_01124"/>
<sequence>MHNIVTNSFFGDLMGHNKFKISVFDVILIILLGIGLGMIITIILPFWFWVLIASICIFISVWYIWKNL</sequence>
<evidence type="ECO:0000256" key="1">
    <source>
        <dbReference type="SAM" id="Phobius"/>
    </source>
</evidence>
<feature type="transmembrane region" description="Helical" evidence="1">
    <location>
        <begin position="46"/>
        <end position="65"/>
    </location>
</feature>
<keyword evidence="1" id="KW-0812">Transmembrane</keyword>
<evidence type="ECO:0000313" key="2">
    <source>
        <dbReference type="EMBL" id="KRQ86934.1"/>
    </source>
</evidence>
<comment type="caution">
    <text evidence="2">The sequence shown here is derived from an EMBL/GenBank/DDBJ whole genome shotgun (WGS) entry which is preliminary data.</text>
</comment>
<dbReference type="AlphaFoldDB" id="A0A0R3JTR1"/>
<evidence type="ECO:0000313" key="3">
    <source>
        <dbReference type="Proteomes" id="UP000052015"/>
    </source>
</evidence>
<keyword evidence="1" id="KW-1133">Transmembrane helix</keyword>
<reference evidence="2 3" key="1">
    <citation type="submission" date="2015-09" db="EMBL/GenBank/DDBJ databases">
        <title>Draft genome sequence of a Caloramator mitchellensis, a moderate thermophile from the Great Artesian Basin of Australia.</title>
        <authorList>
            <person name="Patel B.K."/>
        </authorList>
    </citation>
    <scope>NUCLEOTIDE SEQUENCE [LARGE SCALE GENOMIC DNA]</scope>
    <source>
        <strain evidence="2 3">VF08</strain>
    </source>
</reference>